<dbReference type="SUPFAM" id="SSF54695">
    <property type="entry name" value="POZ domain"/>
    <property type="match status" value="1"/>
</dbReference>
<dbReference type="Pfam" id="PF00651">
    <property type="entry name" value="BTB"/>
    <property type="match status" value="1"/>
</dbReference>
<dbReference type="PROSITE" id="PS50097">
    <property type="entry name" value="BTB"/>
    <property type="match status" value="1"/>
</dbReference>
<reference evidence="2" key="2">
    <citation type="submission" date="2023-06" db="EMBL/GenBank/DDBJ databases">
        <authorList>
            <consortium name="Lawrence Berkeley National Laboratory"/>
            <person name="Haridas S."/>
            <person name="Hensen N."/>
            <person name="Bonometti L."/>
            <person name="Westerberg I."/>
            <person name="Brannstrom I.O."/>
            <person name="Guillou S."/>
            <person name="Cros-Aarteil S."/>
            <person name="Calhoun S."/>
            <person name="Kuo A."/>
            <person name="Mondo S."/>
            <person name="Pangilinan J."/>
            <person name="Riley R."/>
            <person name="Labutti K."/>
            <person name="Andreopoulos B."/>
            <person name="Lipzen A."/>
            <person name="Chen C."/>
            <person name="Yanf M."/>
            <person name="Daum C."/>
            <person name="Ng V."/>
            <person name="Clum A."/>
            <person name="Steindorff A."/>
            <person name="Ohm R."/>
            <person name="Martin F."/>
            <person name="Silar P."/>
            <person name="Natvig D."/>
            <person name="Lalanne C."/>
            <person name="Gautier V."/>
            <person name="Ament-Velasquez S.L."/>
            <person name="Kruys A."/>
            <person name="Hutchinson M.I."/>
            <person name="Powell A.J."/>
            <person name="Barry K."/>
            <person name="Miller A.N."/>
            <person name="Grigoriev I.V."/>
            <person name="Debuchy R."/>
            <person name="Gladieux P."/>
            <person name="Thoren M.H."/>
            <person name="Johannesson H."/>
        </authorList>
    </citation>
    <scope>NUCLEOTIDE SEQUENCE</scope>
    <source>
        <strain evidence="2">CBS 314.62</strain>
    </source>
</reference>
<gene>
    <name evidence="2" type="ORF">B0T22DRAFT_171838</name>
</gene>
<evidence type="ECO:0000313" key="3">
    <source>
        <dbReference type="Proteomes" id="UP001270362"/>
    </source>
</evidence>
<dbReference type="EMBL" id="JAULSO010000002">
    <property type="protein sequence ID" value="KAK3689426.1"/>
    <property type="molecule type" value="Genomic_DNA"/>
</dbReference>
<accession>A0AAE0XBI3</accession>
<organism evidence="2 3">
    <name type="scientific">Podospora appendiculata</name>
    <dbReference type="NCBI Taxonomy" id="314037"/>
    <lineage>
        <taxon>Eukaryota</taxon>
        <taxon>Fungi</taxon>
        <taxon>Dikarya</taxon>
        <taxon>Ascomycota</taxon>
        <taxon>Pezizomycotina</taxon>
        <taxon>Sordariomycetes</taxon>
        <taxon>Sordariomycetidae</taxon>
        <taxon>Sordariales</taxon>
        <taxon>Podosporaceae</taxon>
        <taxon>Podospora</taxon>
    </lineage>
</organism>
<reference evidence="2" key="1">
    <citation type="journal article" date="2023" name="Mol. Phylogenet. Evol.">
        <title>Genome-scale phylogeny and comparative genomics of the fungal order Sordariales.</title>
        <authorList>
            <person name="Hensen N."/>
            <person name="Bonometti L."/>
            <person name="Westerberg I."/>
            <person name="Brannstrom I.O."/>
            <person name="Guillou S."/>
            <person name="Cros-Aarteil S."/>
            <person name="Calhoun S."/>
            <person name="Haridas S."/>
            <person name="Kuo A."/>
            <person name="Mondo S."/>
            <person name="Pangilinan J."/>
            <person name="Riley R."/>
            <person name="LaButti K."/>
            <person name="Andreopoulos B."/>
            <person name="Lipzen A."/>
            <person name="Chen C."/>
            <person name="Yan M."/>
            <person name="Daum C."/>
            <person name="Ng V."/>
            <person name="Clum A."/>
            <person name="Steindorff A."/>
            <person name="Ohm R.A."/>
            <person name="Martin F."/>
            <person name="Silar P."/>
            <person name="Natvig D.O."/>
            <person name="Lalanne C."/>
            <person name="Gautier V."/>
            <person name="Ament-Velasquez S.L."/>
            <person name="Kruys A."/>
            <person name="Hutchinson M.I."/>
            <person name="Powell A.J."/>
            <person name="Barry K."/>
            <person name="Miller A.N."/>
            <person name="Grigoriev I.V."/>
            <person name="Debuchy R."/>
            <person name="Gladieux P."/>
            <person name="Hiltunen Thoren M."/>
            <person name="Johannesson H."/>
        </authorList>
    </citation>
    <scope>NUCLEOTIDE SEQUENCE</scope>
    <source>
        <strain evidence="2">CBS 314.62</strain>
    </source>
</reference>
<protein>
    <recommendedName>
        <fullName evidence="1">BTB domain-containing protein</fullName>
    </recommendedName>
</protein>
<evidence type="ECO:0000259" key="1">
    <source>
        <dbReference type="PROSITE" id="PS50097"/>
    </source>
</evidence>
<comment type="caution">
    <text evidence="2">The sequence shown here is derived from an EMBL/GenBank/DDBJ whole genome shotgun (WGS) entry which is preliminary data.</text>
</comment>
<dbReference type="InterPro" id="IPR011333">
    <property type="entry name" value="SKP1/BTB/POZ_sf"/>
</dbReference>
<dbReference type="CDD" id="cd18186">
    <property type="entry name" value="BTB_POZ_ZBTB_KLHL-like"/>
    <property type="match status" value="1"/>
</dbReference>
<feature type="domain" description="BTB" evidence="1">
    <location>
        <begin position="29"/>
        <end position="105"/>
    </location>
</feature>
<keyword evidence="3" id="KW-1185">Reference proteome</keyword>
<evidence type="ECO:0000313" key="2">
    <source>
        <dbReference type="EMBL" id="KAK3689426.1"/>
    </source>
</evidence>
<proteinExistence type="predicted"/>
<dbReference type="Gene3D" id="3.30.710.10">
    <property type="entry name" value="Potassium Channel Kv1.1, Chain A"/>
    <property type="match status" value="1"/>
</dbReference>
<dbReference type="Proteomes" id="UP001270362">
    <property type="component" value="Unassembled WGS sequence"/>
</dbReference>
<name>A0AAE0XBI3_9PEZI</name>
<sequence>MVGVCDTCSGKNSLQDGGHKRLTFIDPEGDLTLQVGPKGRCFVVSSVQLARASRFFRAMLDGKFREGKAANKHKSKWVVKLPEDNASGFEVLLNIMHSRTFAVPYYITTRLLFRVTVLTDKYDLLPLLKPWAARWCSFLSSRSCCRKGTVCRLWIAYELGNKSDFENMLERMVWTFPVDENGEFLDHEGKRLDKMVKALPTLHGAIEGATDYRRRLANDYYRILRETVGELSSEGVKCSGLSLIRQNNCEKATGARLLWAAFTRGVLASALPSGRVPIDGMWTDRLDVLEEGLYEMQDSLLLPDPSEWPCNCGWYTRFGKRLKDDIWATFKRNDYGLFTTVHFDHLDKQAERSGLKPRLPTGGVWGVKM</sequence>
<dbReference type="AlphaFoldDB" id="A0AAE0XBI3"/>
<dbReference type="InterPro" id="IPR000210">
    <property type="entry name" value="BTB/POZ_dom"/>
</dbReference>